<dbReference type="PRINTS" id="PR00113">
    <property type="entry name" value="ALKPHPHTASE"/>
</dbReference>
<feature type="binding site" evidence="15">
    <location>
        <position position="59"/>
    </location>
    <ligand>
        <name>Zn(2+)</name>
        <dbReference type="ChEBI" id="CHEBI:29105"/>
        <label>2</label>
    </ligand>
</feature>
<dbReference type="Gene3D" id="3.40.720.10">
    <property type="entry name" value="Alkaline Phosphatase, subunit A"/>
    <property type="match status" value="1"/>
</dbReference>
<dbReference type="Proteomes" id="UP001154078">
    <property type="component" value="Chromosome 9"/>
</dbReference>
<evidence type="ECO:0000256" key="1">
    <source>
        <dbReference type="ARBA" id="ARBA00004609"/>
    </source>
</evidence>
<evidence type="ECO:0000256" key="4">
    <source>
        <dbReference type="ARBA" id="ARBA00022475"/>
    </source>
</evidence>
<keyword evidence="13" id="KW-0449">Lipoprotein</keyword>
<keyword evidence="4" id="KW-1003">Cell membrane</keyword>
<evidence type="ECO:0000256" key="14">
    <source>
        <dbReference type="PIRSR" id="PIRSR601952-1"/>
    </source>
</evidence>
<dbReference type="EC" id="3.1.3.1" evidence="3"/>
<feature type="binding site" evidence="15">
    <location>
        <position position="168"/>
    </location>
    <ligand>
        <name>Mg(2+)</name>
        <dbReference type="ChEBI" id="CHEBI:18420"/>
    </ligand>
</feature>
<feature type="active site" description="Phosphoserine intermediate" evidence="14">
    <location>
        <position position="103"/>
    </location>
</feature>
<keyword evidence="9 15" id="KW-0862">Zinc</keyword>
<evidence type="ECO:0000256" key="15">
    <source>
        <dbReference type="PIRSR" id="PIRSR601952-2"/>
    </source>
</evidence>
<comment type="similarity">
    <text evidence="2 16">Belongs to the alkaline phosphatase family.</text>
</comment>
<feature type="binding site" evidence="15">
    <location>
        <position position="333"/>
    </location>
    <ligand>
        <name>Zn(2+)</name>
        <dbReference type="ChEBI" id="CHEBI:29105"/>
        <label>2</label>
    </ligand>
</feature>
<feature type="binding site" evidence="15">
    <location>
        <position position="59"/>
    </location>
    <ligand>
        <name>Mg(2+)</name>
        <dbReference type="ChEBI" id="CHEBI:18420"/>
    </ligand>
</feature>
<evidence type="ECO:0000256" key="12">
    <source>
        <dbReference type="ARBA" id="ARBA00023180"/>
    </source>
</evidence>
<evidence type="ECO:0000256" key="5">
    <source>
        <dbReference type="ARBA" id="ARBA00022553"/>
    </source>
</evidence>
<evidence type="ECO:0000256" key="10">
    <source>
        <dbReference type="ARBA" id="ARBA00022842"/>
    </source>
</evidence>
<keyword evidence="19" id="KW-1185">Reference proteome</keyword>
<organism evidence="18 19">
    <name type="scientific">Brassicogethes aeneus</name>
    <name type="common">Rape pollen beetle</name>
    <name type="synonym">Meligethes aeneus</name>
    <dbReference type="NCBI Taxonomy" id="1431903"/>
    <lineage>
        <taxon>Eukaryota</taxon>
        <taxon>Metazoa</taxon>
        <taxon>Ecdysozoa</taxon>
        <taxon>Arthropoda</taxon>
        <taxon>Hexapoda</taxon>
        <taxon>Insecta</taxon>
        <taxon>Pterygota</taxon>
        <taxon>Neoptera</taxon>
        <taxon>Endopterygota</taxon>
        <taxon>Coleoptera</taxon>
        <taxon>Polyphaga</taxon>
        <taxon>Cucujiformia</taxon>
        <taxon>Nitidulidae</taxon>
        <taxon>Meligethinae</taxon>
        <taxon>Brassicogethes</taxon>
    </lineage>
</organism>
<name>A0A9P0BIY6_BRAAE</name>
<dbReference type="SMART" id="SM00098">
    <property type="entry name" value="alkPPc"/>
    <property type="match status" value="1"/>
</dbReference>
<keyword evidence="6" id="KW-0336">GPI-anchor</keyword>
<evidence type="ECO:0000256" key="13">
    <source>
        <dbReference type="ARBA" id="ARBA00023288"/>
    </source>
</evidence>
<feature type="binding site" evidence="15">
    <location>
        <position position="374"/>
    </location>
    <ligand>
        <name>Zn(2+)</name>
        <dbReference type="ChEBI" id="CHEBI:29105"/>
        <label>2</label>
    </ligand>
</feature>
<feature type="binding site" evidence="15">
    <location>
        <position position="328"/>
    </location>
    <ligand>
        <name>Mg(2+)</name>
        <dbReference type="ChEBI" id="CHEBI:18420"/>
    </ligand>
</feature>
<feature type="binding site" evidence="15">
    <location>
        <position position="166"/>
    </location>
    <ligand>
        <name>Mg(2+)</name>
        <dbReference type="ChEBI" id="CHEBI:18420"/>
    </ligand>
</feature>
<feature type="binding site" evidence="15">
    <location>
        <position position="375"/>
    </location>
    <ligand>
        <name>Zn(2+)</name>
        <dbReference type="ChEBI" id="CHEBI:29105"/>
        <label>2</label>
    </ligand>
</feature>
<evidence type="ECO:0000256" key="6">
    <source>
        <dbReference type="ARBA" id="ARBA00022622"/>
    </source>
</evidence>
<sequence length="526" mass="58034">MSFSVVVFIFGLFLAIQNVSYCSDDINYWKKLGLEDIKKSREIKIINKPAKNVIIFIGDGMGPTTVTASRIYGKTEKGNFAFEKFTNLGLLKTYSADKLVPDSCSTATALFNGVKANQKTAGVDQTVRYNDCAASLKPSAQHDSIIDWGQAAGKSTGFVTTTRVTHATPSALYAHTPNRKWECENTMPKGSPCKDIAKQLIEDLPGKNIQVIMGGGRQCLQSNVTSTDADPIDTWSCLSTDGRDLIREWEKDKIIRKLSHAFIENNEQLSKLDAEKTDFLLGIFAKGHLKLDYARDKGPKGMPSLANMTEKAIEVLRKNKNGYILMVEGGMIDQSHHRGHARQALDETVAFNLAIEKALEMTNEQETLIIVTADHSHSLVFAGYSDRNNSILNVAQSSPMDKIPYTSLLYGTGGPNNFQYHIDNNTVLRNDPSKNNTQDFEYSQQSAVLNDEVTHSGTDVAIYANGPMAHLFNSVHEQTYVAYVISYAANIGPLKTLHSSENSVLCHFSASNLIILCLAVIIFQLN</sequence>
<dbReference type="FunFam" id="3.40.720.10:FF:000008">
    <property type="entry name" value="Alkaline phosphatase"/>
    <property type="match status" value="1"/>
</dbReference>
<evidence type="ECO:0000256" key="2">
    <source>
        <dbReference type="ARBA" id="ARBA00005984"/>
    </source>
</evidence>
<keyword evidence="5" id="KW-0597">Phosphoprotein</keyword>
<evidence type="ECO:0000313" key="19">
    <source>
        <dbReference type="Proteomes" id="UP001154078"/>
    </source>
</evidence>
<dbReference type="SUPFAM" id="SSF53649">
    <property type="entry name" value="Alkaline phosphatase-like"/>
    <property type="match status" value="1"/>
</dbReference>
<dbReference type="InterPro" id="IPR017850">
    <property type="entry name" value="Alkaline_phosphatase_core_sf"/>
</dbReference>
<dbReference type="OrthoDB" id="5818554at2759"/>
<reference evidence="18" key="1">
    <citation type="submission" date="2021-12" db="EMBL/GenBank/DDBJ databases">
        <authorList>
            <person name="King R."/>
        </authorList>
    </citation>
    <scope>NUCLEOTIDE SEQUENCE</scope>
</reference>
<evidence type="ECO:0000256" key="3">
    <source>
        <dbReference type="ARBA" id="ARBA00012647"/>
    </source>
</evidence>
<comment type="cofactor">
    <cofactor evidence="15">
        <name>Mg(2+)</name>
        <dbReference type="ChEBI" id="CHEBI:18420"/>
    </cofactor>
    <text evidence="15">Binds 1 Mg(2+) ion.</text>
</comment>
<dbReference type="PANTHER" id="PTHR11596:SF5">
    <property type="entry name" value="ALKALINE PHOSPHATASE"/>
    <property type="match status" value="1"/>
</dbReference>
<evidence type="ECO:0000313" key="18">
    <source>
        <dbReference type="EMBL" id="CAH0564133.1"/>
    </source>
</evidence>
<protein>
    <recommendedName>
        <fullName evidence="3">alkaline phosphatase</fullName>
        <ecNumber evidence="3">3.1.3.1</ecNumber>
    </recommendedName>
</protein>
<comment type="subcellular location">
    <subcellularLocation>
        <location evidence="1">Cell membrane</location>
        <topology evidence="1">Lipid-anchor</topology>
        <topology evidence="1">GPI-anchor</topology>
    </subcellularLocation>
</comment>
<dbReference type="GO" id="GO:0046872">
    <property type="term" value="F:metal ion binding"/>
    <property type="evidence" value="ECO:0007669"/>
    <property type="project" value="UniProtKB-KW"/>
</dbReference>
<evidence type="ECO:0000256" key="9">
    <source>
        <dbReference type="ARBA" id="ARBA00022833"/>
    </source>
</evidence>
<evidence type="ECO:0000256" key="16">
    <source>
        <dbReference type="RuleBase" id="RU003946"/>
    </source>
</evidence>
<keyword evidence="11" id="KW-0472">Membrane</keyword>
<dbReference type="GO" id="GO:0098552">
    <property type="term" value="C:side of membrane"/>
    <property type="evidence" value="ECO:0007669"/>
    <property type="project" value="UniProtKB-KW"/>
</dbReference>
<evidence type="ECO:0000256" key="7">
    <source>
        <dbReference type="ARBA" id="ARBA00022723"/>
    </source>
</evidence>
<feature type="binding site" evidence="15">
    <location>
        <position position="337"/>
    </location>
    <ligand>
        <name>Zn(2+)</name>
        <dbReference type="ChEBI" id="CHEBI:29105"/>
        <label>2</label>
    </ligand>
</feature>
<dbReference type="CDD" id="cd16012">
    <property type="entry name" value="ALP"/>
    <property type="match status" value="1"/>
</dbReference>
<dbReference type="AlphaFoldDB" id="A0A9P0BIY6"/>
<keyword evidence="10 15" id="KW-0460">Magnesium</keyword>
<dbReference type="EMBL" id="OV121140">
    <property type="protein sequence ID" value="CAH0564133.1"/>
    <property type="molecule type" value="Genomic_DNA"/>
</dbReference>
<keyword evidence="7 15" id="KW-0479">Metal-binding</keyword>
<dbReference type="GO" id="GO:0004035">
    <property type="term" value="F:alkaline phosphatase activity"/>
    <property type="evidence" value="ECO:0007669"/>
    <property type="project" value="UniProtKB-EC"/>
</dbReference>
<evidence type="ECO:0000256" key="17">
    <source>
        <dbReference type="SAM" id="SignalP"/>
    </source>
</evidence>
<feature type="signal peptide" evidence="17">
    <location>
        <begin position="1"/>
        <end position="22"/>
    </location>
</feature>
<evidence type="ECO:0000256" key="11">
    <source>
        <dbReference type="ARBA" id="ARBA00023136"/>
    </source>
</evidence>
<gene>
    <name evidence="18" type="ORF">MELIAE_LOCUS12750</name>
</gene>
<proteinExistence type="inferred from homology"/>
<keyword evidence="8" id="KW-0378">Hydrolase</keyword>
<evidence type="ECO:0000256" key="8">
    <source>
        <dbReference type="ARBA" id="ARBA00022801"/>
    </source>
</evidence>
<feature type="chain" id="PRO_5040435169" description="alkaline phosphatase" evidence="17">
    <location>
        <begin position="23"/>
        <end position="526"/>
    </location>
</feature>
<dbReference type="PANTHER" id="PTHR11596">
    <property type="entry name" value="ALKALINE PHOSPHATASE"/>
    <property type="match status" value="1"/>
</dbReference>
<accession>A0A9P0BIY6</accession>
<keyword evidence="12" id="KW-0325">Glycoprotein</keyword>
<dbReference type="Pfam" id="PF00245">
    <property type="entry name" value="Alk_phosphatase"/>
    <property type="match status" value="1"/>
</dbReference>
<dbReference type="InterPro" id="IPR001952">
    <property type="entry name" value="Alkaline_phosphatase"/>
</dbReference>
<feature type="binding site" evidence="15">
    <location>
        <position position="455"/>
    </location>
    <ligand>
        <name>Zn(2+)</name>
        <dbReference type="ChEBI" id="CHEBI:29105"/>
        <label>2</label>
    </ligand>
</feature>
<dbReference type="GO" id="GO:0005886">
    <property type="term" value="C:plasma membrane"/>
    <property type="evidence" value="ECO:0007669"/>
    <property type="project" value="UniProtKB-SubCell"/>
</dbReference>
<comment type="cofactor">
    <cofactor evidence="15">
        <name>Zn(2+)</name>
        <dbReference type="ChEBI" id="CHEBI:29105"/>
    </cofactor>
    <text evidence="15">Binds 2 Zn(2+) ions.</text>
</comment>
<keyword evidence="17" id="KW-0732">Signal</keyword>